<dbReference type="NCBIfam" id="TIGR02646">
    <property type="entry name" value="retron system putative HNH endonuclease"/>
    <property type="match status" value="1"/>
</dbReference>
<dbReference type="InterPro" id="IPR013467">
    <property type="entry name" value="HNH78-like"/>
</dbReference>
<evidence type="ECO:0000313" key="2">
    <source>
        <dbReference type="Proteomes" id="UP001208017"/>
    </source>
</evidence>
<dbReference type="Proteomes" id="UP001208017">
    <property type="component" value="Unassembled WGS sequence"/>
</dbReference>
<name>A0ABT3X3E6_9BACL</name>
<organism evidence="1 2">
    <name type="scientific">Tumebacillus lacus</name>
    <dbReference type="NCBI Taxonomy" id="2995335"/>
    <lineage>
        <taxon>Bacteria</taxon>
        <taxon>Bacillati</taxon>
        <taxon>Bacillota</taxon>
        <taxon>Bacilli</taxon>
        <taxon>Bacillales</taxon>
        <taxon>Alicyclobacillaceae</taxon>
        <taxon>Tumebacillus</taxon>
    </lineage>
</organism>
<dbReference type="Gene3D" id="1.10.30.50">
    <property type="match status" value="1"/>
</dbReference>
<gene>
    <name evidence="1" type="ORF">OS242_09205</name>
</gene>
<reference evidence="1 2" key="1">
    <citation type="submission" date="2022-11" db="EMBL/GenBank/DDBJ databases">
        <title>Study of microbial diversity in lake waters.</title>
        <authorList>
            <person name="Zhang J."/>
        </authorList>
    </citation>
    <scope>NUCLEOTIDE SEQUENCE [LARGE SCALE GENOMIC DNA]</scope>
    <source>
        <strain evidence="1 2">DT12</strain>
    </source>
</reference>
<keyword evidence="2" id="KW-1185">Reference proteome</keyword>
<accession>A0ABT3X3E6</accession>
<dbReference type="CDD" id="cd00085">
    <property type="entry name" value="HNHc"/>
    <property type="match status" value="1"/>
</dbReference>
<dbReference type="InterPro" id="IPR003615">
    <property type="entry name" value="HNH_nuc"/>
</dbReference>
<evidence type="ECO:0000313" key="1">
    <source>
        <dbReference type="EMBL" id="MCX7570141.1"/>
    </source>
</evidence>
<dbReference type="EMBL" id="JAPMLT010000003">
    <property type="protein sequence ID" value="MCX7570141.1"/>
    <property type="molecule type" value="Genomic_DNA"/>
</dbReference>
<sequence>MKHIRKQPEPVEFVQWKSDFPSWNEGRVAKYDDLLNPLKNQVKDSLITEQGKICSYCGVRIHRRNTHIEHLKPQHNCTSEETVDYQNIVASCEGENRLQHCGHNKHEWYDANLFVSPLREDCEQFFTYTLNGEMEPCYDPVKGPMAAETIRQLGLDTAKMNALRKAALDGVLMMDDFSVELIDFFLQECQVPNEEGELLEFAAYLQGVLGVLRSKMV</sequence>
<comment type="caution">
    <text evidence="1">The sequence shown here is derived from an EMBL/GenBank/DDBJ whole genome shotgun (WGS) entry which is preliminary data.</text>
</comment>
<proteinExistence type="predicted"/>
<dbReference type="RefSeq" id="WP_267151382.1">
    <property type="nucleotide sequence ID" value="NZ_JAPMLT010000003.1"/>
</dbReference>
<protein>
    <submittedName>
        <fullName evidence="1">TIGR02646 family protein</fullName>
    </submittedName>
</protein>